<sequence>MAASDRGVLDEFWLFVPMGTYWLEFIFVAQRHSCLSFIFPPAGGAHSLQTCFSVVRSEPEEGPQDSRGESPGARPISTNEPLLN</sequence>
<evidence type="ECO:0000256" key="2">
    <source>
        <dbReference type="SAM" id="Phobius"/>
    </source>
</evidence>
<reference evidence="3 4" key="1">
    <citation type="submission" date="2024-04" db="EMBL/GenBank/DDBJ databases">
        <authorList>
            <person name="Waldvogel A.-M."/>
            <person name="Schoenle A."/>
        </authorList>
    </citation>
    <scope>NUCLEOTIDE SEQUENCE [LARGE SCALE GENOMIC DNA]</scope>
</reference>
<keyword evidence="4" id="KW-1185">Reference proteome</keyword>
<dbReference type="AlphaFoldDB" id="A0AAV2IVY0"/>
<evidence type="ECO:0000313" key="3">
    <source>
        <dbReference type="EMBL" id="CAL1568675.1"/>
    </source>
</evidence>
<organism evidence="3 4">
    <name type="scientific">Knipowitschia caucasica</name>
    <name type="common">Caucasian dwarf goby</name>
    <name type="synonym">Pomatoschistus caucasicus</name>
    <dbReference type="NCBI Taxonomy" id="637954"/>
    <lineage>
        <taxon>Eukaryota</taxon>
        <taxon>Metazoa</taxon>
        <taxon>Chordata</taxon>
        <taxon>Craniata</taxon>
        <taxon>Vertebrata</taxon>
        <taxon>Euteleostomi</taxon>
        <taxon>Actinopterygii</taxon>
        <taxon>Neopterygii</taxon>
        <taxon>Teleostei</taxon>
        <taxon>Neoteleostei</taxon>
        <taxon>Acanthomorphata</taxon>
        <taxon>Gobiaria</taxon>
        <taxon>Gobiiformes</taxon>
        <taxon>Gobioidei</taxon>
        <taxon>Gobiidae</taxon>
        <taxon>Gobiinae</taxon>
        <taxon>Knipowitschia</taxon>
    </lineage>
</organism>
<keyword evidence="2" id="KW-0472">Membrane</keyword>
<accession>A0AAV2IVY0</accession>
<dbReference type="EMBL" id="OZ035823">
    <property type="protein sequence ID" value="CAL1568675.1"/>
    <property type="molecule type" value="Genomic_DNA"/>
</dbReference>
<gene>
    <name evidence="3" type="ORF">KC01_LOCUS1252</name>
</gene>
<name>A0AAV2IVY0_KNICA</name>
<proteinExistence type="predicted"/>
<keyword evidence="2" id="KW-1133">Transmembrane helix</keyword>
<evidence type="ECO:0000256" key="1">
    <source>
        <dbReference type="SAM" id="MobiDB-lite"/>
    </source>
</evidence>
<evidence type="ECO:0000313" key="4">
    <source>
        <dbReference type="Proteomes" id="UP001497482"/>
    </source>
</evidence>
<protein>
    <submittedName>
        <fullName evidence="3">Uncharacterized protein</fullName>
    </submittedName>
</protein>
<feature type="region of interest" description="Disordered" evidence="1">
    <location>
        <begin position="56"/>
        <end position="84"/>
    </location>
</feature>
<dbReference type="Proteomes" id="UP001497482">
    <property type="component" value="Chromosome 1"/>
</dbReference>
<keyword evidence="2" id="KW-0812">Transmembrane</keyword>
<feature type="transmembrane region" description="Helical" evidence="2">
    <location>
        <begin position="12"/>
        <end position="29"/>
    </location>
</feature>